<dbReference type="CDD" id="cd19578">
    <property type="entry name" value="serpinK_insect_SRPN2-like"/>
    <property type="match status" value="1"/>
</dbReference>
<dbReference type="AlphaFoldDB" id="A0A170YIK9"/>
<keyword evidence="2" id="KW-0722">Serine protease inhibitor</keyword>
<keyword evidence="4" id="KW-0732">Signal</keyword>
<dbReference type="SUPFAM" id="SSF56574">
    <property type="entry name" value="Serpins"/>
    <property type="match status" value="1"/>
</dbReference>
<evidence type="ECO:0000256" key="3">
    <source>
        <dbReference type="RuleBase" id="RU000411"/>
    </source>
</evidence>
<evidence type="ECO:0000259" key="5">
    <source>
        <dbReference type="SMART" id="SM00093"/>
    </source>
</evidence>
<dbReference type="SMART" id="SM00093">
    <property type="entry name" value="SERPIN"/>
    <property type="match status" value="1"/>
</dbReference>
<name>A0A170YIK9_TRIIF</name>
<feature type="domain" description="Serpin" evidence="5">
    <location>
        <begin position="71"/>
        <end position="431"/>
    </location>
</feature>
<dbReference type="InterPro" id="IPR042178">
    <property type="entry name" value="Serpin_sf_1"/>
</dbReference>
<dbReference type="PANTHER" id="PTHR11461:SF357">
    <property type="entry name" value="SERINE PROTEASE INHIBITOR 27A"/>
    <property type="match status" value="1"/>
</dbReference>
<dbReference type="Gene3D" id="2.30.39.10">
    <property type="entry name" value="Alpha-1-antitrypsin, domain 1"/>
    <property type="match status" value="1"/>
</dbReference>
<evidence type="ECO:0000256" key="1">
    <source>
        <dbReference type="ARBA" id="ARBA00022690"/>
    </source>
</evidence>
<feature type="non-terminal residue" evidence="6">
    <location>
        <position position="446"/>
    </location>
</feature>
<evidence type="ECO:0000313" key="6">
    <source>
        <dbReference type="EMBL" id="JAR99952.1"/>
    </source>
</evidence>
<dbReference type="InterPro" id="IPR023796">
    <property type="entry name" value="Serpin_dom"/>
</dbReference>
<dbReference type="PANTHER" id="PTHR11461">
    <property type="entry name" value="SERINE PROTEASE INHIBITOR, SERPIN"/>
    <property type="match status" value="1"/>
</dbReference>
<dbReference type="EMBL" id="GEMB01003261">
    <property type="protein sequence ID" value="JAR99952.1"/>
    <property type="molecule type" value="Transcribed_RNA"/>
</dbReference>
<dbReference type="Gene3D" id="3.30.497.10">
    <property type="entry name" value="Antithrombin, subunit I, domain 2"/>
    <property type="match status" value="1"/>
</dbReference>
<dbReference type="InterPro" id="IPR042185">
    <property type="entry name" value="Serpin_sf_2"/>
</dbReference>
<sequence>QLPTSPTSLIADRRLHSHQLRSVLRMCKMLLSINTLLVLICSCSLCWGEDKPVVPNDAVADRSDRFNAFDWALTKAVGARSLGNVVISPFSLKLVLAMLYEGARGNTSKQLEKALNIMPLARSFTASKFSSILQSLQEDNSGYDITIGTKLFIDQEAKPKVEFEKKIDNLYNATIEKINFKNTADAVSKINAWAKAVSKGHIQHLVSEADTRESTVMLLLNAVYFKGLWENQFPANETVDDIFHKDAKTTIKVPFMKAVHTLKYAESMELKSSLLRMPYIGGKFAMYIVLPFEKNGLNNVIATLNPDKLRTLIPKMEDVPVQITLPKFHFEFASSLAPVLQQLGITDMFNNKADLTEIAEGPKELVVSNVIQKAGINVNEQGSTAYATTVVDLTSKFGEHTVEFNATHPFLFFIEDETTNTVVFVGKVVNPAGVGKPQVQAAIPLQ</sequence>
<comment type="similarity">
    <text evidence="3">Belongs to the serpin family.</text>
</comment>
<keyword evidence="1" id="KW-0646">Protease inhibitor</keyword>
<protein>
    <submittedName>
        <fullName evidence="6">Serine proteinase</fullName>
    </submittedName>
</protein>
<evidence type="ECO:0000256" key="2">
    <source>
        <dbReference type="ARBA" id="ARBA00022900"/>
    </source>
</evidence>
<organism evidence="6">
    <name type="scientific">Triatoma infestans</name>
    <name type="common">Assassin bug</name>
    <dbReference type="NCBI Taxonomy" id="30076"/>
    <lineage>
        <taxon>Eukaryota</taxon>
        <taxon>Metazoa</taxon>
        <taxon>Ecdysozoa</taxon>
        <taxon>Arthropoda</taxon>
        <taxon>Hexapoda</taxon>
        <taxon>Insecta</taxon>
        <taxon>Pterygota</taxon>
        <taxon>Neoptera</taxon>
        <taxon>Paraneoptera</taxon>
        <taxon>Hemiptera</taxon>
        <taxon>Heteroptera</taxon>
        <taxon>Panheteroptera</taxon>
        <taxon>Cimicomorpha</taxon>
        <taxon>Reduviidae</taxon>
        <taxon>Triatominae</taxon>
        <taxon>Triatoma</taxon>
    </lineage>
</organism>
<dbReference type="InterPro" id="IPR000215">
    <property type="entry name" value="Serpin_fam"/>
</dbReference>
<feature type="non-terminal residue" evidence="6">
    <location>
        <position position="1"/>
    </location>
</feature>
<dbReference type="InterPro" id="IPR036186">
    <property type="entry name" value="Serpin_sf"/>
</dbReference>
<feature type="chain" id="PRO_5007904828" evidence="4">
    <location>
        <begin position="49"/>
        <end position="446"/>
    </location>
</feature>
<dbReference type="GO" id="GO:0005615">
    <property type="term" value="C:extracellular space"/>
    <property type="evidence" value="ECO:0007669"/>
    <property type="project" value="InterPro"/>
</dbReference>
<feature type="signal peptide" evidence="4">
    <location>
        <begin position="1"/>
        <end position="48"/>
    </location>
</feature>
<dbReference type="GO" id="GO:0004867">
    <property type="term" value="F:serine-type endopeptidase inhibitor activity"/>
    <property type="evidence" value="ECO:0007669"/>
    <property type="project" value="UniProtKB-KW"/>
</dbReference>
<evidence type="ECO:0000256" key="4">
    <source>
        <dbReference type="SAM" id="SignalP"/>
    </source>
</evidence>
<dbReference type="Pfam" id="PF00079">
    <property type="entry name" value="Serpin"/>
    <property type="match status" value="1"/>
</dbReference>
<proteinExistence type="inferred from homology"/>
<reference evidence="6" key="2">
    <citation type="journal article" date="2017" name="J. Med. Entomol.">
        <title>Transcriptome Analysis of the Triatoma infestans (Hemiptera: Reduviidae) Integument.</title>
        <authorList>
            <person name="Calderon-Fernandez G.M."/>
            <person name="Moriconi D.E."/>
            <person name="Dulbecco A.B."/>
            <person name="Juarez M.P."/>
        </authorList>
    </citation>
    <scope>NUCLEOTIDE SEQUENCE</scope>
    <source>
        <strain evidence="6">Int1</strain>
        <tissue evidence="6">Integument</tissue>
    </source>
</reference>
<accession>A0A170YIK9</accession>
<reference evidence="6" key="1">
    <citation type="submission" date="2016-04" db="EMBL/GenBank/DDBJ databases">
        <authorList>
            <person name="Calderon-Fernandez G.M.Sr."/>
        </authorList>
    </citation>
    <scope>NUCLEOTIDE SEQUENCE</scope>
    <source>
        <strain evidence="6">Int1</strain>
        <tissue evidence="6">Integument</tissue>
    </source>
</reference>